<organism evidence="1">
    <name type="scientific">marine sediment metagenome</name>
    <dbReference type="NCBI Taxonomy" id="412755"/>
    <lineage>
        <taxon>unclassified sequences</taxon>
        <taxon>metagenomes</taxon>
        <taxon>ecological metagenomes</taxon>
    </lineage>
</organism>
<accession>X0XCS9</accession>
<dbReference type="EMBL" id="BARS01043612">
    <property type="protein sequence ID" value="GAG40959.1"/>
    <property type="molecule type" value="Genomic_DNA"/>
</dbReference>
<name>X0XCS9_9ZZZZ</name>
<proteinExistence type="predicted"/>
<feature type="non-terminal residue" evidence="1">
    <location>
        <position position="44"/>
    </location>
</feature>
<dbReference type="AlphaFoldDB" id="X0XCS9"/>
<protein>
    <submittedName>
        <fullName evidence="1">Uncharacterized protein</fullName>
    </submittedName>
</protein>
<comment type="caution">
    <text evidence="1">The sequence shown here is derived from an EMBL/GenBank/DDBJ whole genome shotgun (WGS) entry which is preliminary data.</text>
</comment>
<reference evidence="1" key="1">
    <citation type="journal article" date="2014" name="Front. Microbiol.">
        <title>High frequency of phylogenetically diverse reductive dehalogenase-homologous genes in deep subseafloor sedimentary metagenomes.</title>
        <authorList>
            <person name="Kawai M."/>
            <person name="Futagami T."/>
            <person name="Toyoda A."/>
            <person name="Takaki Y."/>
            <person name="Nishi S."/>
            <person name="Hori S."/>
            <person name="Arai W."/>
            <person name="Tsubouchi T."/>
            <person name="Morono Y."/>
            <person name="Uchiyama I."/>
            <person name="Ito T."/>
            <person name="Fujiyama A."/>
            <person name="Inagaki F."/>
            <person name="Takami H."/>
        </authorList>
    </citation>
    <scope>NUCLEOTIDE SEQUENCE</scope>
    <source>
        <strain evidence="1">Expedition CK06-06</strain>
    </source>
</reference>
<gene>
    <name evidence="1" type="ORF">S01H1_65998</name>
</gene>
<sequence>MFCFGETEKPFVPVLGFFGWQAIVLKRAITPLNWHSGVYPIVWP</sequence>
<evidence type="ECO:0000313" key="1">
    <source>
        <dbReference type="EMBL" id="GAG40959.1"/>
    </source>
</evidence>